<feature type="chain" id="PRO_5047293434" evidence="5">
    <location>
        <begin position="25"/>
        <end position="252"/>
    </location>
</feature>
<keyword evidence="8" id="KW-1185">Reference proteome</keyword>
<dbReference type="PANTHER" id="PTHR34001">
    <property type="entry name" value="BLL7405 PROTEIN"/>
    <property type="match status" value="1"/>
</dbReference>
<dbReference type="RefSeq" id="WP_255328166.1">
    <property type="nucleotide sequence ID" value="NZ_JAKZEU010000001.1"/>
</dbReference>
<dbReference type="InterPro" id="IPR011250">
    <property type="entry name" value="OMP/PagP_B-barrel"/>
</dbReference>
<reference evidence="7 8" key="1">
    <citation type="submission" date="2022-03" db="EMBL/GenBank/DDBJ databases">
        <authorList>
            <person name="He Y."/>
        </authorList>
    </citation>
    <scope>NUCLEOTIDE SEQUENCE [LARGE SCALE GENOMIC DNA]</scope>
    <source>
        <strain evidence="7 8">TK19116</strain>
        <plasmid evidence="7">unnamed1</plasmid>
    </source>
</reference>
<name>A0ABT1MLR0_9RHOB</name>
<dbReference type="Pfam" id="PF13505">
    <property type="entry name" value="OMP_b-brl"/>
    <property type="match status" value="1"/>
</dbReference>
<dbReference type="PANTHER" id="PTHR34001:SF3">
    <property type="entry name" value="BLL7405 PROTEIN"/>
    <property type="match status" value="1"/>
</dbReference>
<keyword evidence="3" id="KW-0472">Membrane</keyword>
<evidence type="ECO:0000313" key="8">
    <source>
        <dbReference type="Proteomes" id="UP001203945"/>
    </source>
</evidence>
<gene>
    <name evidence="7" type="ORF">MLD63_02015</name>
</gene>
<comment type="subcellular location">
    <subcellularLocation>
        <location evidence="1">Membrane</location>
    </subcellularLocation>
</comment>
<evidence type="ECO:0000256" key="1">
    <source>
        <dbReference type="ARBA" id="ARBA00004370"/>
    </source>
</evidence>
<dbReference type="EMBL" id="JAKZEU010000001">
    <property type="protein sequence ID" value="MCQ0969212.1"/>
    <property type="molecule type" value="Genomic_DNA"/>
</dbReference>
<dbReference type="Gene3D" id="2.40.160.20">
    <property type="match status" value="1"/>
</dbReference>
<protein>
    <submittedName>
        <fullName evidence="7">Outer membrane beta-barrel protein</fullName>
    </submittedName>
</protein>
<accession>A0ABT1MLR0</accession>
<evidence type="ECO:0000256" key="4">
    <source>
        <dbReference type="ARBA" id="ARBA00038306"/>
    </source>
</evidence>
<dbReference type="NCBIfam" id="TIGR01414">
    <property type="entry name" value="autotrans_barl"/>
    <property type="match status" value="1"/>
</dbReference>
<evidence type="ECO:0000256" key="5">
    <source>
        <dbReference type="SAM" id="SignalP"/>
    </source>
</evidence>
<dbReference type="InterPro" id="IPR006315">
    <property type="entry name" value="OM_autotransptr_brl_dom"/>
</dbReference>
<dbReference type="InterPro" id="IPR051692">
    <property type="entry name" value="OMP-like"/>
</dbReference>
<dbReference type="Proteomes" id="UP001203945">
    <property type="component" value="Unassembled WGS sequence"/>
</dbReference>
<evidence type="ECO:0000313" key="7">
    <source>
        <dbReference type="EMBL" id="MCQ0969212.1"/>
    </source>
</evidence>
<feature type="domain" description="Outer membrane protein beta-barrel" evidence="6">
    <location>
        <begin position="41"/>
        <end position="252"/>
    </location>
</feature>
<dbReference type="InterPro" id="IPR027385">
    <property type="entry name" value="Beta-barrel_OMP"/>
</dbReference>
<keyword evidence="2 5" id="KW-0732">Signal</keyword>
<organism evidence="7 8">
    <name type="scientific">Paracoccus albicereus</name>
    <dbReference type="NCBI Taxonomy" id="2922394"/>
    <lineage>
        <taxon>Bacteria</taxon>
        <taxon>Pseudomonadati</taxon>
        <taxon>Pseudomonadota</taxon>
        <taxon>Alphaproteobacteria</taxon>
        <taxon>Rhodobacterales</taxon>
        <taxon>Paracoccaceae</taxon>
        <taxon>Paracoccus</taxon>
    </lineage>
</organism>
<comment type="caution">
    <text evidence="7">The sequence shown here is derived from an EMBL/GenBank/DDBJ whole genome shotgun (WGS) entry which is preliminary data.</text>
</comment>
<feature type="signal peptide" evidence="5">
    <location>
        <begin position="1"/>
        <end position="24"/>
    </location>
</feature>
<sequence>MPSTLKTSSVVAGLALMATQAANAGGYTAPVVATAPIVAPEVQMEPASNWAGGYAGGSLGYSFSGDDEVGLDVVEDGVTTARGTELGNLELSGATAGVHAGYRWQRDRLVFGPELGVEFGNVDDEIDLTASAVSTGVTASTEVNNILSLRFKTGYLLNDQTMLFGSAGVVRGDFDVTLASDGDSATESYNATGYSLGLGVERKLSNRMSLTAAYEYRDFGRTDVDFTDGETTIETIATPEHHNVSLGLNFSF</sequence>
<geneLocation type="plasmid" evidence="7">
    <name>unnamed1</name>
</geneLocation>
<evidence type="ECO:0000259" key="6">
    <source>
        <dbReference type="Pfam" id="PF13505"/>
    </source>
</evidence>
<evidence type="ECO:0000256" key="3">
    <source>
        <dbReference type="ARBA" id="ARBA00023136"/>
    </source>
</evidence>
<proteinExistence type="inferred from homology"/>
<evidence type="ECO:0000256" key="2">
    <source>
        <dbReference type="ARBA" id="ARBA00022729"/>
    </source>
</evidence>
<keyword evidence="7" id="KW-0614">Plasmid</keyword>
<dbReference type="SUPFAM" id="SSF56925">
    <property type="entry name" value="OMPA-like"/>
    <property type="match status" value="1"/>
</dbReference>
<comment type="similarity">
    <text evidence="4">Belongs to the Omp25/RopB family.</text>
</comment>